<evidence type="ECO:0000259" key="1">
    <source>
        <dbReference type="Pfam" id="PF13883"/>
    </source>
</evidence>
<name>A0A254TA90_9BURK</name>
<dbReference type="Gene3D" id="3.20.180.10">
    <property type="entry name" value="PNP-oxidase-like"/>
    <property type="match status" value="1"/>
</dbReference>
<feature type="domain" description="CREG-like beta-barrel" evidence="1">
    <location>
        <begin position="7"/>
        <end position="146"/>
    </location>
</feature>
<organism evidence="2 3">
    <name type="scientific">Noviherbaspirillum denitrificans</name>
    <dbReference type="NCBI Taxonomy" id="1968433"/>
    <lineage>
        <taxon>Bacteria</taxon>
        <taxon>Pseudomonadati</taxon>
        <taxon>Pseudomonadota</taxon>
        <taxon>Betaproteobacteria</taxon>
        <taxon>Burkholderiales</taxon>
        <taxon>Oxalobacteraceae</taxon>
        <taxon>Noviherbaspirillum</taxon>
    </lineage>
</organism>
<reference evidence="2 3" key="1">
    <citation type="submission" date="2016-02" db="EMBL/GenBank/DDBJ databases">
        <authorList>
            <person name="Wen L."/>
            <person name="He K."/>
            <person name="Yang H."/>
        </authorList>
    </citation>
    <scope>NUCLEOTIDE SEQUENCE [LARGE SCALE GENOMIC DNA]</scope>
    <source>
        <strain evidence="2 3">TSA40</strain>
    </source>
</reference>
<dbReference type="InterPro" id="IPR055343">
    <property type="entry name" value="CREG_beta-barrel"/>
</dbReference>
<dbReference type="PANTHER" id="PTHR13343">
    <property type="entry name" value="CREG1 PROTEIN"/>
    <property type="match status" value="1"/>
</dbReference>
<dbReference type="AlphaFoldDB" id="A0A254TA90"/>
<comment type="caution">
    <text evidence="2">The sequence shown here is derived from an EMBL/GenBank/DDBJ whole genome shotgun (WGS) entry which is preliminary data.</text>
</comment>
<dbReference type="Gene3D" id="2.30.110.10">
    <property type="entry name" value="Electron Transport, Fmn-binding Protein, Chain A"/>
    <property type="match status" value="1"/>
</dbReference>
<protein>
    <recommendedName>
        <fullName evidence="1">CREG-like beta-barrel domain-containing protein</fullName>
    </recommendedName>
</protein>
<dbReference type="RefSeq" id="WP_088706391.1">
    <property type="nucleotide sequence ID" value="NZ_LSTO01000001.1"/>
</dbReference>
<evidence type="ECO:0000313" key="2">
    <source>
        <dbReference type="EMBL" id="OWW19485.1"/>
    </source>
</evidence>
<gene>
    <name evidence="2" type="ORF">AYR66_08135</name>
</gene>
<dbReference type="Pfam" id="PF13883">
    <property type="entry name" value="CREG_beta-barrel"/>
    <property type="match status" value="1"/>
</dbReference>
<evidence type="ECO:0000313" key="3">
    <source>
        <dbReference type="Proteomes" id="UP000197535"/>
    </source>
</evidence>
<dbReference type="EMBL" id="LSTO01000001">
    <property type="protein sequence ID" value="OWW19485.1"/>
    <property type="molecule type" value="Genomic_DNA"/>
</dbReference>
<dbReference type="GO" id="GO:0005737">
    <property type="term" value="C:cytoplasm"/>
    <property type="evidence" value="ECO:0007669"/>
    <property type="project" value="UniProtKB-ARBA"/>
</dbReference>
<proteinExistence type="predicted"/>
<dbReference type="SUPFAM" id="SSF50475">
    <property type="entry name" value="FMN-binding split barrel"/>
    <property type="match status" value="1"/>
</dbReference>
<accession>A0A254TA90</accession>
<sequence>MKPDLSTAIGLLHRAALGALATQSVQLPGYPFATALPYVPDHEHCPVFLLSGLAEHTKNLLANPHASLLVTYTGQGSILESPRMTLVGDVERIDGSPAQQARYVRYQPDAAQYLELGDFAFFRLVPKRVRYIGGFAQMGWLEQEAWKEAPVLAPDEESAMLQNLGASGAGVLGIDCYGIDIDRDGRRERISFEEPISANGALAAAAALALNSRTP</sequence>
<dbReference type="Proteomes" id="UP000197535">
    <property type="component" value="Unassembled WGS sequence"/>
</dbReference>
<dbReference type="OrthoDB" id="9776211at2"/>
<dbReference type="PANTHER" id="PTHR13343:SF17">
    <property type="entry name" value="CELLULAR REPRESSOR OF E1A-STIMULATED GENES, ISOFORM A"/>
    <property type="match status" value="1"/>
</dbReference>
<keyword evidence="3" id="KW-1185">Reference proteome</keyword>
<dbReference type="InterPro" id="IPR012349">
    <property type="entry name" value="Split_barrel_FMN-bd"/>
</dbReference>
<dbReference type="InterPro" id="IPR037119">
    <property type="entry name" value="Haem_oxidase_HugZ-like_sf"/>
</dbReference>